<feature type="binding site" evidence="6">
    <location>
        <position position="79"/>
    </location>
    <ligand>
        <name>S-adenosyl-L-methionine</name>
        <dbReference type="ChEBI" id="CHEBI:59789"/>
    </ligand>
</feature>
<dbReference type="EC" id="2.1.1.-" evidence="6"/>
<dbReference type="Proteomes" id="UP000051586">
    <property type="component" value="Unassembled WGS sequence"/>
</dbReference>
<organism evidence="7 8">
    <name type="scientific">Fructilactobacillus florum DSM 22689 = JCM 16035</name>
    <dbReference type="NCBI Taxonomy" id="1423745"/>
    <lineage>
        <taxon>Bacteria</taxon>
        <taxon>Bacillati</taxon>
        <taxon>Bacillota</taxon>
        <taxon>Bacilli</taxon>
        <taxon>Lactobacillales</taxon>
        <taxon>Lactobacillaceae</taxon>
        <taxon>Fructilactobacillus</taxon>
    </lineage>
</organism>
<gene>
    <name evidence="6" type="primary">rsmG</name>
    <name evidence="7" type="ORF">FC87_GL000507</name>
</gene>
<dbReference type="InterPro" id="IPR029063">
    <property type="entry name" value="SAM-dependent_MTases_sf"/>
</dbReference>
<feature type="binding site" evidence="6">
    <location>
        <position position="84"/>
    </location>
    <ligand>
        <name>S-adenosyl-L-methionine</name>
        <dbReference type="ChEBI" id="CHEBI:59789"/>
    </ligand>
</feature>
<comment type="subcellular location">
    <subcellularLocation>
        <location evidence="6">Cytoplasm</location>
    </subcellularLocation>
</comment>
<comment type="similarity">
    <text evidence="6">Belongs to the methyltransferase superfamily. RNA methyltransferase RsmG family.</text>
</comment>
<dbReference type="FunFam" id="3.40.50.150:FF:000041">
    <property type="entry name" value="Ribosomal RNA small subunit methyltransferase G"/>
    <property type="match status" value="1"/>
</dbReference>
<comment type="caution">
    <text evidence="6">Lacks conserved residue(s) required for the propagation of feature annotation.</text>
</comment>
<evidence type="ECO:0000256" key="5">
    <source>
        <dbReference type="ARBA" id="ARBA00022691"/>
    </source>
</evidence>
<evidence type="ECO:0000256" key="3">
    <source>
        <dbReference type="ARBA" id="ARBA00022603"/>
    </source>
</evidence>
<evidence type="ECO:0000313" key="8">
    <source>
        <dbReference type="Proteomes" id="UP000051586"/>
    </source>
</evidence>
<dbReference type="InterPro" id="IPR003682">
    <property type="entry name" value="rRNA_ssu_MeTfrase_G"/>
</dbReference>
<feature type="binding site" evidence="6">
    <location>
        <begin position="130"/>
        <end position="131"/>
    </location>
    <ligand>
        <name>S-adenosyl-L-methionine</name>
        <dbReference type="ChEBI" id="CHEBI:59789"/>
    </ligand>
</feature>
<dbReference type="STRING" id="1423745.GCA_001311215_01655"/>
<evidence type="ECO:0000256" key="6">
    <source>
        <dbReference type="HAMAP-Rule" id="MF_00074"/>
    </source>
</evidence>
<feature type="binding site" evidence="6">
    <location>
        <position position="150"/>
    </location>
    <ligand>
        <name>S-adenosyl-L-methionine</name>
        <dbReference type="ChEBI" id="CHEBI:59789"/>
    </ligand>
</feature>
<comment type="caution">
    <text evidence="7">The sequence shown here is derived from an EMBL/GenBank/DDBJ whole genome shotgun (WGS) entry which is preliminary data.</text>
</comment>
<dbReference type="PIRSF" id="PIRSF003078">
    <property type="entry name" value="GidB"/>
    <property type="match status" value="1"/>
</dbReference>
<accession>A0A0R2CX43</accession>
<protein>
    <recommendedName>
        <fullName evidence="6">Ribosomal RNA small subunit methyltransferase G</fullName>
        <ecNumber evidence="6">2.1.1.-</ecNumber>
    </recommendedName>
    <alternativeName>
        <fullName evidence="6">16S rRNA 7-methylguanosine methyltransferase</fullName>
        <shortName evidence="6">16S rRNA m7G methyltransferase</shortName>
    </alternativeName>
</protein>
<keyword evidence="2 6" id="KW-0698">rRNA processing</keyword>
<dbReference type="NCBIfam" id="TIGR00138">
    <property type="entry name" value="rsmG_gidB"/>
    <property type="match status" value="1"/>
</dbReference>
<dbReference type="SUPFAM" id="SSF53335">
    <property type="entry name" value="S-adenosyl-L-methionine-dependent methyltransferases"/>
    <property type="match status" value="1"/>
</dbReference>
<dbReference type="PANTHER" id="PTHR31760:SF0">
    <property type="entry name" value="S-ADENOSYL-L-METHIONINE-DEPENDENT METHYLTRANSFERASES SUPERFAMILY PROTEIN"/>
    <property type="match status" value="1"/>
</dbReference>
<dbReference type="Pfam" id="PF02527">
    <property type="entry name" value="GidB"/>
    <property type="match status" value="1"/>
</dbReference>
<reference evidence="7 8" key="1">
    <citation type="journal article" date="2015" name="Genome Announc.">
        <title>Expanding the biotechnology potential of lactobacilli through comparative genomics of 213 strains and associated genera.</title>
        <authorList>
            <person name="Sun Z."/>
            <person name="Harris H.M."/>
            <person name="McCann A."/>
            <person name="Guo C."/>
            <person name="Argimon S."/>
            <person name="Zhang W."/>
            <person name="Yang X."/>
            <person name="Jeffery I.B."/>
            <person name="Cooney J.C."/>
            <person name="Kagawa T.F."/>
            <person name="Liu W."/>
            <person name="Song Y."/>
            <person name="Salvetti E."/>
            <person name="Wrobel A."/>
            <person name="Rasinkangas P."/>
            <person name="Parkhill J."/>
            <person name="Rea M.C."/>
            <person name="O'Sullivan O."/>
            <person name="Ritari J."/>
            <person name="Douillard F.P."/>
            <person name="Paul Ross R."/>
            <person name="Yang R."/>
            <person name="Briner A.E."/>
            <person name="Felis G.E."/>
            <person name="de Vos W.M."/>
            <person name="Barrangou R."/>
            <person name="Klaenhammer T.R."/>
            <person name="Caufield P.W."/>
            <person name="Cui Y."/>
            <person name="Zhang H."/>
            <person name="O'Toole P.W."/>
        </authorList>
    </citation>
    <scope>NUCLEOTIDE SEQUENCE [LARGE SCALE GENOMIC DNA]</scope>
    <source>
        <strain evidence="7 8">DSM 22689</strain>
    </source>
</reference>
<keyword evidence="5 6" id="KW-0949">S-adenosyl-L-methionine</keyword>
<dbReference type="RefSeq" id="WP_035421522.1">
    <property type="nucleotide sequence ID" value="NZ_AYZI01000002.1"/>
</dbReference>
<comment type="function">
    <text evidence="6">Specifically methylates the N7 position of a guanine in 16S rRNA.</text>
</comment>
<dbReference type="PATRIC" id="fig|1423745.4.peg.532"/>
<dbReference type="GO" id="GO:0070043">
    <property type="term" value="F:rRNA (guanine-N7-)-methyltransferase activity"/>
    <property type="evidence" value="ECO:0007669"/>
    <property type="project" value="UniProtKB-UniRule"/>
</dbReference>
<sequence>MTPEQFKQALADQQVNLSDQQAQQFADYFQLLVAYNQKVNLTTITAVNDVYLKHFYDSITPLFFISKLRTGQPTLVDVGAGAGFPSIPMKIMNPKLKVTIVDSLQKRLTFLAQLLEILGIDDVQLVHARAEDFGGRTGAGRERFDFATARALARLSVMSELCLPLVKPAGQLIALKGAHAQQELADATTALQLLGGAVANDFSFSLPKTNEQRHIIVIDKLKKTPVKYPRQAGIPAKQALS</sequence>
<proteinExistence type="inferred from homology"/>
<dbReference type="EMBL" id="AYZI01000002">
    <property type="protein sequence ID" value="KRM92374.1"/>
    <property type="molecule type" value="Genomic_DNA"/>
</dbReference>
<keyword evidence="1 6" id="KW-0963">Cytoplasm</keyword>
<dbReference type="PANTHER" id="PTHR31760">
    <property type="entry name" value="S-ADENOSYL-L-METHIONINE-DEPENDENT METHYLTRANSFERASES SUPERFAMILY PROTEIN"/>
    <property type="match status" value="1"/>
</dbReference>
<evidence type="ECO:0000256" key="4">
    <source>
        <dbReference type="ARBA" id="ARBA00022679"/>
    </source>
</evidence>
<dbReference type="CDD" id="cd02440">
    <property type="entry name" value="AdoMet_MTases"/>
    <property type="match status" value="1"/>
</dbReference>
<evidence type="ECO:0000313" key="7">
    <source>
        <dbReference type="EMBL" id="KRM92374.1"/>
    </source>
</evidence>
<dbReference type="Gene3D" id="3.40.50.150">
    <property type="entry name" value="Vaccinia Virus protein VP39"/>
    <property type="match status" value="1"/>
</dbReference>
<name>A0A0R2CX43_9LACO</name>
<dbReference type="GO" id="GO:0005829">
    <property type="term" value="C:cytosol"/>
    <property type="evidence" value="ECO:0007669"/>
    <property type="project" value="TreeGrafter"/>
</dbReference>
<dbReference type="AlphaFoldDB" id="A0A0R2CX43"/>
<evidence type="ECO:0000256" key="1">
    <source>
        <dbReference type="ARBA" id="ARBA00022490"/>
    </source>
</evidence>
<keyword evidence="3 6" id="KW-0489">Methyltransferase</keyword>
<evidence type="ECO:0000256" key="2">
    <source>
        <dbReference type="ARBA" id="ARBA00022552"/>
    </source>
</evidence>
<keyword evidence="4 6" id="KW-0808">Transferase</keyword>
<dbReference type="HAMAP" id="MF_00074">
    <property type="entry name" value="16SrRNA_methyltr_G"/>
    <property type="match status" value="1"/>
</dbReference>